<dbReference type="InterPro" id="IPR009057">
    <property type="entry name" value="Homeodomain-like_sf"/>
</dbReference>
<evidence type="ECO:0000256" key="1">
    <source>
        <dbReference type="ARBA" id="ARBA00023125"/>
    </source>
</evidence>
<dbReference type="OrthoDB" id="9805134at2"/>
<accession>A0A1W9ZBP3</accession>
<gene>
    <name evidence="4" type="ORF">BST12_25775</name>
</gene>
<dbReference type="Gene3D" id="1.10.357.10">
    <property type="entry name" value="Tetracycline Repressor, domain 2"/>
    <property type="match status" value="2"/>
</dbReference>
<protein>
    <recommendedName>
        <fullName evidence="3">HTH tetR-type domain-containing protein</fullName>
    </recommendedName>
</protein>
<evidence type="ECO:0000256" key="2">
    <source>
        <dbReference type="PROSITE-ProRule" id="PRU00335"/>
    </source>
</evidence>
<proteinExistence type="predicted"/>
<dbReference type="InterPro" id="IPR001647">
    <property type="entry name" value="HTH_TetR"/>
</dbReference>
<comment type="caution">
    <text evidence="4">The sequence shown here is derived from an EMBL/GenBank/DDBJ whole genome shotgun (WGS) entry which is preliminary data.</text>
</comment>
<evidence type="ECO:0000313" key="4">
    <source>
        <dbReference type="EMBL" id="ORA11526.1"/>
    </source>
</evidence>
<keyword evidence="5" id="KW-1185">Reference proteome</keyword>
<name>A0A1W9ZBP3_MYCAN</name>
<sequence>MGTQLCDPDSVMDAAESLAGQGGLEALTLRAVTAITGASMAAIYQMYGCRECLIGQAWLRAARRFLGLLSTLVDEAQACGTPLDEVFAACRNPGNRRGRPATGRSVTHKCASTCAFQHYPCFMHGLPGTVTRVHHRHAELRDAAGRIAGKKERQHMSSSQRWDADPVIDVALDVTENLVSRAGLDAVTIRAVARLTGLCTAEIYQMYGSREGLIGQTWLRAARRFAGLLTSLIERAHADGTPLDEVLAAAETSLVYPTRYPQSGALLLLVSREELLGLAIPDAITAQLREVDEQFSAAITRLALGMWDRTDAHALDLISVCVIDLPKRILARGTRYSNSLLRAYLCAAVRGVMQAGPPPLEPGFSADLSWSPLHRGEPVVLAGWVNTG</sequence>
<dbReference type="EMBL" id="MVHE01000080">
    <property type="protein sequence ID" value="ORA11526.1"/>
    <property type="molecule type" value="Genomic_DNA"/>
</dbReference>
<evidence type="ECO:0000313" key="5">
    <source>
        <dbReference type="Proteomes" id="UP000192284"/>
    </source>
</evidence>
<dbReference type="GO" id="GO:0003677">
    <property type="term" value="F:DNA binding"/>
    <property type="evidence" value="ECO:0007669"/>
    <property type="project" value="UniProtKB-UniRule"/>
</dbReference>
<feature type="domain" description="HTH tetR-type" evidence="3">
    <location>
        <begin position="165"/>
        <end position="225"/>
    </location>
</feature>
<feature type="DNA-binding region" description="H-T-H motif" evidence="2">
    <location>
        <begin position="188"/>
        <end position="207"/>
    </location>
</feature>
<dbReference type="AlphaFoldDB" id="A0A1W9ZBP3"/>
<organism evidence="4 5">
    <name type="scientific">Mycobacterium angelicum</name>
    <dbReference type="NCBI Taxonomy" id="470074"/>
    <lineage>
        <taxon>Bacteria</taxon>
        <taxon>Bacillati</taxon>
        <taxon>Actinomycetota</taxon>
        <taxon>Actinomycetes</taxon>
        <taxon>Mycobacteriales</taxon>
        <taxon>Mycobacteriaceae</taxon>
        <taxon>Mycobacterium</taxon>
    </lineage>
</organism>
<dbReference type="SUPFAM" id="SSF46689">
    <property type="entry name" value="Homeodomain-like"/>
    <property type="match status" value="2"/>
</dbReference>
<reference evidence="4 5" key="1">
    <citation type="submission" date="2017-02" db="EMBL/GenBank/DDBJ databases">
        <title>The new phylogeny of genus Mycobacterium.</title>
        <authorList>
            <person name="Tortoli E."/>
            <person name="Trovato A."/>
            <person name="Cirillo D.M."/>
        </authorList>
    </citation>
    <scope>NUCLEOTIDE SEQUENCE [LARGE SCALE GENOMIC DNA]</scope>
    <source>
        <strain evidence="4 5">DSM 45057</strain>
    </source>
</reference>
<dbReference type="PROSITE" id="PS50977">
    <property type="entry name" value="HTH_TETR_2"/>
    <property type="match status" value="1"/>
</dbReference>
<dbReference type="RefSeq" id="WP_083116057.1">
    <property type="nucleotide sequence ID" value="NZ_JACKTS010000014.1"/>
</dbReference>
<keyword evidence="1 2" id="KW-0238">DNA-binding</keyword>
<evidence type="ECO:0000259" key="3">
    <source>
        <dbReference type="PROSITE" id="PS50977"/>
    </source>
</evidence>
<dbReference type="Proteomes" id="UP000192284">
    <property type="component" value="Unassembled WGS sequence"/>
</dbReference>